<keyword evidence="1" id="KW-0786">Thiamine pyrophosphate</keyword>
<dbReference type="PANTHER" id="PTHR43257:SF2">
    <property type="entry name" value="PYRUVATE DEHYDROGENASE E1 COMPONENT SUBUNIT BETA"/>
    <property type="match status" value="1"/>
</dbReference>
<organism evidence="3 4">
    <name type="scientific">Paenibacillus physcomitrellae</name>
    <dbReference type="NCBI Taxonomy" id="1619311"/>
    <lineage>
        <taxon>Bacteria</taxon>
        <taxon>Bacillati</taxon>
        <taxon>Bacillota</taxon>
        <taxon>Bacilli</taxon>
        <taxon>Bacillales</taxon>
        <taxon>Paenibacillaceae</taxon>
        <taxon>Paenibacillus</taxon>
    </lineage>
</organism>
<dbReference type="Pfam" id="PF02779">
    <property type="entry name" value="Transket_pyr"/>
    <property type="match status" value="1"/>
</dbReference>
<sequence>MAQMNMKEAIRDAMRVELERDPNVVIFGEDVGHVGGVFRVTEGLQKQFGEERVFDTPLAE</sequence>
<dbReference type="EMBL" id="BMHF01000001">
    <property type="protein sequence ID" value="GGA25074.1"/>
    <property type="molecule type" value="Genomic_DNA"/>
</dbReference>
<dbReference type="InterPro" id="IPR029061">
    <property type="entry name" value="THDP-binding"/>
</dbReference>
<dbReference type="PANTHER" id="PTHR43257">
    <property type="entry name" value="PYRUVATE DEHYDROGENASE E1 COMPONENT BETA SUBUNIT"/>
    <property type="match status" value="1"/>
</dbReference>
<dbReference type="Gene3D" id="3.40.50.970">
    <property type="match status" value="1"/>
</dbReference>
<gene>
    <name evidence="3" type="ORF">GCM10010917_07490</name>
</gene>
<evidence type="ECO:0000259" key="2">
    <source>
        <dbReference type="Pfam" id="PF02779"/>
    </source>
</evidence>
<reference evidence="4" key="1">
    <citation type="journal article" date="2019" name="Int. J. Syst. Evol. Microbiol.">
        <title>The Global Catalogue of Microorganisms (GCM) 10K type strain sequencing project: providing services to taxonomists for standard genome sequencing and annotation.</title>
        <authorList>
            <consortium name="The Broad Institute Genomics Platform"/>
            <consortium name="The Broad Institute Genome Sequencing Center for Infectious Disease"/>
            <person name="Wu L."/>
            <person name="Ma J."/>
        </authorList>
    </citation>
    <scope>NUCLEOTIDE SEQUENCE [LARGE SCALE GENOMIC DNA]</scope>
    <source>
        <strain evidence="4">CGMCC 1.15044</strain>
    </source>
</reference>
<feature type="domain" description="Transketolase-like pyrimidine-binding" evidence="2">
    <location>
        <begin position="3"/>
        <end position="60"/>
    </location>
</feature>
<keyword evidence="4" id="KW-1185">Reference proteome</keyword>
<comment type="caution">
    <text evidence="3">The sequence shown here is derived from an EMBL/GenBank/DDBJ whole genome shotgun (WGS) entry which is preliminary data.</text>
</comment>
<name>A0ABQ1FRD1_9BACL</name>
<proteinExistence type="predicted"/>
<evidence type="ECO:0000313" key="3">
    <source>
        <dbReference type="EMBL" id="GGA25074.1"/>
    </source>
</evidence>
<dbReference type="SUPFAM" id="SSF52518">
    <property type="entry name" value="Thiamin diphosphate-binding fold (THDP-binding)"/>
    <property type="match status" value="1"/>
</dbReference>
<evidence type="ECO:0000256" key="1">
    <source>
        <dbReference type="ARBA" id="ARBA00023052"/>
    </source>
</evidence>
<dbReference type="InterPro" id="IPR005475">
    <property type="entry name" value="Transketolase-like_Pyr-bd"/>
</dbReference>
<protein>
    <recommendedName>
        <fullName evidence="2">Transketolase-like pyrimidine-binding domain-containing protein</fullName>
    </recommendedName>
</protein>
<evidence type="ECO:0000313" key="4">
    <source>
        <dbReference type="Proteomes" id="UP000609323"/>
    </source>
</evidence>
<dbReference type="Proteomes" id="UP000609323">
    <property type="component" value="Unassembled WGS sequence"/>
</dbReference>
<accession>A0ABQ1FRD1</accession>